<evidence type="ECO:0000256" key="1">
    <source>
        <dbReference type="SAM" id="MobiDB-lite"/>
    </source>
</evidence>
<proteinExistence type="predicted"/>
<dbReference type="EMBL" id="LT629711">
    <property type="protein sequence ID" value="SDO81649.1"/>
    <property type="molecule type" value="Genomic_DNA"/>
</dbReference>
<dbReference type="RefSeq" id="WP_157692879.1">
    <property type="nucleotide sequence ID" value="NZ_LT629711.1"/>
</dbReference>
<dbReference type="AlphaFoldDB" id="A0A1H0MMH0"/>
<organism evidence="2 3">
    <name type="scientific">Pedococcus dokdonensis</name>
    <dbReference type="NCBI Taxonomy" id="443156"/>
    <lineage>
        <taxon>Bacteria</taxon>
        <taxon>Bacillati</taxon>
        <taxon>Actinomycetota</taxon>
        <taxon>Actinomycetes</taxon>
        <taxon>Micrococcales</taxon>
        <taxon>Intrasporangiaceae</taxon>
        <taxon>Pedococcus</taxon>
    </lineage>
</organism>
<dbReference type="STRING" id="443156.SAMN04489867_0662"/>
<dbReference type="OrthoDB" id="3838054at2"/>
<sequence>MATDDGTLIRLLVAGDLPAVHHALAGMSGAATAVSLLVAALTRPAAGTPDELLAAAARLARSTRDRQLVAITAAHLGGDHDRVAALVRDHLVDHPGSLLAAWLASQQPPTRPAPTQPATQPSRTAPTPAPSPRRDHV</sequence>
<protein>
    <submittedName>
        <fullName evidence="2">Uncharacterized protein</fullName>
    </submittedName>
</protein>
<evidence type="ECO:0000313" key="3">
    <source>
        <dbReference type="Proteomes" id="UP000199077"/>
    </source>
</evidence>
<dbReference type="Proteomes" id="UP000199077">
    <property type="component" value="Chromosome I"/>
</dbReference>
<name>A0A1H0MMH0_9MICO</name>
<keyword evidence="3" id="KW-1185">Reference proteome</keyword>
<gene>
    <name evidence="2" type="ORF">SAMN04489867_0662</name>
</gene>
<feature type="region of interest" description="Disordered" evidence="1">
    <location>
        <begin position="105"/>
        <end position="137"/>
    </location>
</feature>
<reference evidence="3" key="1">
    <citation type="submission" date="2016-10" db="EMBL/GenBank/DDBJ databases">
        <authorList>
            <person name="Varghese N."/>
            <person name="Submissions S."/>
        </authorList>
    </citation>
    <scope>NUCLEOTIDE SEQUENCE [LARGE SCALE GENOMIC DNA]</scope>
    <source>
        <strain evidence="3">DSM 22329</strain>
    </source>
</reference>
<evidence type="ECO:0000313" key="2">
    <source>
        <dbReference type="EMBL" id="SDO81649.1"/>
    </source>
</evidence>
<accession>A0A1H0MMH0</accession>
<feature type="compositionally biased region" description="Low complexity" evidence="1">
    <location>
        <begin position="116"/>
        <end position="126"/>
    </location>
</feature>